<dbReference type="AlphaFoldDB" id="A0A101N0S0"/>
<dbReference type="Proteomes" id="UP000053039">
    <property type="component" value="Unassembled WGS sequence"/>
</dbReference>
<keyword evidence="1" id="KW-0732">Signal</keyword>
<dbReference type="InterPro" id="IPR056303">
    <property type="entry name" value="AMIN-like"/>
</dbReference>
<accession>A0A101N0S0</accession>
<feature type="signal peptide" evidence="1">
    <location>
        <begin position="1"/>
        <end position="28"/>
    </location>
</feature>
<proteinExistence type="predicted"/>
<organism evidence="3 4">
    <name type="scientific">Streptomyces pseudovenezuelae</name>
    <dbReference type="NCBI Taxonomy" id="67350"/>
    <lineage>
        <taxon>Bacteria</taxon>
        <taxon>Bacillati</taxon>
        <taxon>Actinomycetota</taxon>
        <taxon>Actinomycetes</taxon>
        <taxon>Kitasatosporales</taxon>
        <taxon>Streptomycetaceae</taxon>
        <taxon>Streptomyces</taxon>
        <taxon>Streptomyces aurantiacus group</taxon>
    </lineage>
</organism>
<name>A0A101N0S0_9ACTN</name>
<gene>
    <name evidence="3" type="ORF">AQI94_31550</name>
</gene>
<dbReference type="OrthoDB" id="3393679at2"/>
<feature type="domain" description="AMIN-like" evidence="2">
    <location>
        <begin position="37"/>
        <end position="161"/>
    </location>
</feature>
<protein>
    <recommendedName>
        <fullName evidence="2">AMIN-like domain-containing protein</fullName>
    </recommendedName>
</protein>
<reference evidence="3 4" key="1">
    <citation type="submission" date="2015-10" db="EMBL/GenBank/DDBJ databases">
        <title>Draft genome sequence of Streptomyces pseudovenezuelae DSM 40212, type strain for the species Streptomyces pseudovenezuelae.</title>
        <authorList>
            <person name="Ruckert C."/>
            <person name="Winkler A."/>
            <person name="Kalinowski J."/>
            <person name="Kampfer P."/>
            <person name="Glaeser S."/>
        </authorList>
    </citation>
    <scope>NUCLEOTIDE SEQUENCE [LARGE SCALE GENOMIC DNA]</scope>
    <source>
        <strain evidence="3 4">DSM 40212</strain>
    </source>
</reference>
<dbReference type="Pfam" id="PF24837">
    <property type="entry name" value="AMIN-like"/>
    <property type="match status" value="1"/>
</dbReference>
<evidence type="ECO:0000313" key="3">
    <source>
        <dbReference type="EMBL" id="KUM84417.1"/>
    </source>
</evidence>
<evidence type="ECO:0000259" key="2">
    <source>
        <dbReference type="Pfam" id="PF24837"/>
    </source>
</evidence>
<feature type="chain" id="PRO_5007100921" description="AMIN-like domain-containing protein" evidence="1">
    <location>
        <begin position="29"/>
        <end position="169"/>
    </location>
</feature>
<sequence>MYTRHRLMAVTASALLLAGTAASTSAAAASPAPSTTLVVNARIAGHCSYDRVVIDVKGKLPPTTVTRVKELRYDSSGKKVPLAGKHFLQIKLSPAAGHTDAGRNVYKGPRLIKLNLPKLKGFALTGDFEGVVTFGAAFNSKPTYTTKQLHRPERFVLDIAHHNTCRSSH</sequence>
<dbReference type="EMBL" id="LMWM01000031">
    <property type="protein sequence ID" value="KUM84417.1"/>
    <property type="molecule type" value="Genomic_DNA"/>
</dbReference>
<evidence type="ECO:0000313" key="4">
    <source>
        <dbReference type="Proteomes" id="UP000053039"/>
    </source>
</evidence>
<comment type="caution">
    <text evidence="3">The sequence shown here is derived from an EMBL/GenBank/DDBJ whole genome shotgun (WGS) entry which is preliminary data.</text>
</comment>
<dbReference type="RefSeq" id="WP_031057170.1">
    <property type="nucleotide sequence ID" value="NZ_JBIBHV010000001.1"/>
</dbReference>
<evidence type="ECO:0000256" key="1">
    <source>
        <dbReference type="SAM" id="SignalP"/>
    </source>
</evidence>